<sequence>MAETRATEGLIPTIWDDQFSVEFYQTNPFAAYAGTGTTNPIVMKEDFASKQGNGITFEFITNLQRGAIKGKQPLRGHEDKLGEYGDKVNWDLRKKGISLHELDVDLAAIDLRKASKGALKTWADEDIKFEVIDRLQDVGQNLDVAYSEASAADKNTWHTNNKDRVLYGNSPSNYVTANHAASLANVSASTGKFTKESVSLMKRVALAARPRITPTSISESENRRFFICFVNSLMMRDFVASMNESERQQSVARRSEGMFLGGDREWDGVFVHEVDDMPILAGVGNSGANLAPALMLGQEALGWGIKSRYNSREQKDDYGQVTGLGMFGKWGMKKLGYTIGDAGRTVELNDGTLTNVVGKQRGLVTGYFAATGD</sequence>
<dbReference type="AlphaFoldDB" id="A0A1S7TVZ1"/>
<evidence type="ECO:0000313" key="2">
    <source>
        <dbReference type="Proteomes" id="UP000192140"/>
    </source>
</evidence>
<evidence type="ECO:0008006" key="3">
    <source>
        <dbReference type="Google" id="ProtNLM"/>
    </source>
</evidence>
<comment type="caution">
    <text evidence="1">The sequence shown here is derived from an EMBL/GenBank/DDBJ whole genome shotgun (WGS) entry which is preliminary data.</text>
</comment>
<dbReference type="Pfam" id="PF13252">
    <property type="entry name" value="Phage_capsid_3"/>
    <property type="match status" value="1"/>
</dbReference>
<evidence type="ECO:0000313" key="1">
    <source>
        <dbReference type="EMBL" id="CVI58782.1"/>
    </source>
</evidence>
<dbReference type="Proteomes" id="UP000192140">
    <property type="component" value="Unassembled WGS sequence"/>
</dbReference>
<dbReference type="RefSeq" id="WP_080854110.1">
    <property type="nucleotide sequence ID" value="NZ_LT009776.1"/>
</dbReference>
<gene>
    <name evidence="1" type="ORF">AGR7A_Lc120257</name>
</gene>
<keyword evidence="2" id="KW-1185">Reference proteome</keyword>
<name>A0A1S7TVZ1_9HYPH</name>
<proteinExistence type="predicted"/>
<dbReference type="EMBL" id="FCNP01000033">
    <property type="protein sequence ID" value="CVI58782.1"/>
    <property type="molecule type" value="Genomic_DNA"/>
</dbReference>
<reference evidence="1" key="1">
    <citation type="submission" date="2016-01" db="EMBL/GenBank/DDBJ databases">
        <authorList>
            <person name="Regsiter A."/>
            <person name="william w."/>
        </authorList>
    </citation>
    <scope>NUCLEOTIDE SEQUENCE</scope>
    <source>
        <strain evidence="1">NCPPB 1641</strain>
    </source>
</reference>
<dbReference type="InterPro" id="IPR025267">
    <property type="entry name" value="ORF017-like"/>
</dbReference>
<accession>A0A1S7TVZ1</accession>
<protein>
    <recommendedName>
        <fullName evidence="3">N4-gp56 family major capsid protein</fullName>
    </recommendedName>
</protein>
<organism evidence="1 2">
    <name type="scientific">Agrobacterium deltaense NCPPB 1641</name>
    <dbReference type="NCBI Taxonomy" id="1183425"/>
    <lineage>
        <taxon>Bacteria</taxon>
        <taxon>Pseudomonadati</taxon>
        <taxon>Pseudomonadota</taxon>
        <taxon>Alphaproteobacteria</taxon>
        <taxon>Hyphomicrobiales</taxon>
        <taxon>Rhizobiaceae</taxon>
        <taxon>Rhizobium/Agrobacterium group</taxon>
        <taxon>Agrobacterium</taxon>
    </lineage>
</organism>